<comment type="subcellular location">
    <subcellularLocation>
        <location evidence="1">Membrane</location>
        <topology evidence="1">Multi-pass membrane protein</topology>
    </subcellularLocation>
</comment>
<dbReference type="PANTHER" id="PTHR11689:SF136">
    <property type="entry name" value="H(+)_CL(-) EXCHANGE TRANSPORTER 7"/>
    <property type="match status" value="1"/>
</dbReference>
<dbReference type="SUPFAM" id="SSF81340">
    <property type="entry name" value="Clc chloride channel"/>
    <property type="match status" value="1"/>
</dbReference>
<evidence type="ECO:0000256" key="5">
    <source>
        <dbReference type="ARBA" id="ARBA00023122"/>
    </source>
</evidence>
<feature type="compositionally biased region" description="Basic residues" evidence="7">
    <location>
        <begin position="197"/>
        <end position="207"/>
    </location>
</feature>
<feature type="compositionally biased region" description="Basic and acidic residues" evidence="7">
    <location>
        <begin position="168"/>
        <end position="182"/>
    </location>
</feature>
<gene>
    <name evidence="8" type="ORF">TSPGSL018_26421</name>
</gene>
<dbReference type="PRINTS" id="PR00762">
    <property type="entry name" value="CLCHANNEL"/>
</dbReference>
<evidence type="ECO:0000256" key="6">
    <source>
        <dbReference type="ARBA" id="ARBA00023136"/>
    </source>
</evidence>
<evidence type="ECO:0000313" key="8">
    <source>
        <dbReference type="EMBL" id="JAC74270.1"/>
    </source>
</evidence>
<evidence type="ECO:0000256" key="2">
    <source>
        <dbReference type="ARBA" id="ARBA00022692"/>
    </source>
</evidence>
<dbReference type="InterPro" id="IPR001807">
    <property type="entry name" value="ClC"/>
</dbReference>
<dbReference type="InterPro" id="IPR014743">
    <property type="entry name" value="Cl-channel_core"/>
</dbReference>
<evidence type="ECO:0000256" key="1">
    <source>
        <dbReference type="ARBA" id="ARBA00004141"/>
    </source>
</evidence>
<dbReference type="GO" id="GO:0016020">
    <property type="term" value="C:membrane"/>
    <property type="evidence" value="ECO:0007669"/>
    <property type="project" value="UniProtKB-SubCell"/>
</dbReference>
<dbReference type="AlphaFoldDB" id="A0A061RU86"/>
<keyword evidence="4" id="KW-1133">Transmembrane helix</keyword>
<sequence length="207" mass="22364">MTVRLQKWRTALHAGSLSRCTEVAAVCVFFSVASFLLLQIGSCMECEPSDPWCSPESRTARGVRIECSGRQYNDMAVLVFNTQPIVIGSLLLTELGEFSFLTLAAHSSLYFVNAVVSYGMAIPSGLFTPSIVFGALMGRLYAHVLHAVGVVDANAGGGGVLRGRPPVHRGDRRHDPGDDQERGPASAGHADADHRQGRCRPLQRIRS</sequence>
<keyword evidence="6" id="KW-0472">Membrane</keyword>
<reference evidence="8" key="1">
    <citation type="submission" date="2014-05" db="EMBL/GenBank/DDBJ databases">
        <title>The transcriptome of the halophilic microalga Tetraselmis sp. GSL018 isolated from the Great Salt Lake, Utah.</title>
        <authorList>
            <person name="Jinkerson R.E."/>
            <person name="D'Adamo S."/>
            <person name="Posewitz M.C."/>
        </authorList>
    </citation>
    <scope>NUCLEOTIDE SEQUENCE</scope>
    <source>
        <strain evidence="8">GSL018</strain>
    </source>
</reference>
<organism evidence="8">
    <name type="scientific">Tetraselmis sp. GSL018</name>
    <dbReference type="NCBI Taxonomy" id="582737"/>
    <lineage>
        <taxon>Eukaryota</taxon>
        <taxon>Viridiplantae</taxon>
        <taxon>Chlorophyta</taxon>
        <taxon>core chlorophytes</taxon>
        <taxon>Chlorodendrophyceae</taxon>
        <taxon>Chlorodendrales</taxon>
        <taxon>Chlorodendraceae</taxon>
        <taxon>Tetraselmis</taxon>
    </lineage>
</organism>
<protein>
    <submittedName>
        <fullName evidence="8">Chloride transport protein 6-like</fullName>
    </submittedName>
</protein>
<proteinExistence type="predicted"/>
<accession>A0A061RU86</accession>
<dbReference type="Gene3D" id="1.10.3080.10">
    <property type="entry name" value="Clc chloride channel"/>
    <property type="match status" value="1"/>
</dbReference>
<dbReference type="EMBL" id="GBEZ01011524">
    <property type="protein sequence ID" value="JAC74270.1"/>
    <property type="molecule type" value="Transcribed_RNA"/>
</dbReference>
<dbReference type="InterPro" id="IPR051280">
    <property type="entry name" value="Cl-channel/antiporter"/>
</dbReference>
<evidence type="ECO:0000256" key="3">
    <source>
        <dbReference type="ARBA" id="ARBA00022737"/>
    </source>
</evidence>
<evidence type="ECO:0000256" key="4">
    <source>
        <dbReference type="ARBA" id="ARBA00022989"/>
    </source>
</evidence>
<keyword evidence="5" id="KW-0129">CBS domain</keyword>
<keyword evidence="2" id="KW-0812">Transmembrane</keyword>
<dbReference type="PANTHER" id="PTHR11689">
    <property type="entry name" value="CHLORIDE CHANNEL PROTEIN CLC FAMILY MEMBER"/>
    <property type="match status" value="1"/>
</dbReference>
<evidence type="ECO:0000256" key="7">
    <source>
        <dbReference type="SAM" id="MobiDB-lite"/>
    </source>
</evidence>
<dbReference type="GO" id="GO:0015108">
    <property type="term" value="F:chloride transmembrane transporter activity"/>
    <property type="evidence" value="ECO:0007669"/>
    <property type="project" value="InterPro"/>
</dbReference>
<dbReference type="Pfam" id="PF00654">
    <property type="entry name" value="Voltage_CLC"/>
    <property type="match status" value="1"/>
</dbReference>
<feature type="region of interest" description="Disordered" evidence="7">
    <location>
        <begin position="161"/>
        <end position="207"/>
    </location>
</feature>
<name>A0A061RU86_9CHLO</name>
<keyword evidence="3" id="KW-0677">Repeat</keyword>